<feature type="transmembrane region" description="Helical" evidence="7">
    <location>
        <begin position="90"/>
        <end position="107"/>
    </location>
</feature>
<gene>
    <name evidence="8" type="ORF">EKX87_22315</name>
</gene>
<organism evidence="8">
    <name type="scientific">Salmonella enterica</name>
    <name type="common">Salmonella choleraesuis</name>
    <dbReference type="NCBI Taxonomy" id="28901"/>
    <lineage>
        <taxon>Bacteria</taxon>
        <taxon>Pseudomonadati</taxon>
        <taxon>Pseudomonadota</taxon>
        <taxon>Gammaproteobacteria</taxon>
        <taxon>Enterobacterales</taxon>
        <taxon>Enterobacteriaceae</taxon>
        <taxon>Salmonella</taxon>
    </lineage>
</organism>
<dbReference type="Gene3D" id="1.20.1250.20">
    <property type="entry name" value="MFS general substrate transporter like domains"/>
    <property type="match status" value="1"/>
</dbReference>
<dbReference type="CDD" id="cd06173">
    <property type="entry name" value="MFS_MefA_like"/>
    <property type="match status" value="1"/>
</dbReference>
<dbReference type="PANTHER" id="PTHR23513:SF6">
    <property type="entry name" value="MAJOR FACILITATOR SUPERFAMILY ASSOCIATED DOMAIN-CONTAINING PROTEIN"/>
    <property type="match status" value="1"/>
</dbReference>
<evidence type="ECO:0000256" key="7">
    <source>
        <dbReference type="SAM" id="Phobius"/>
    </source>
</evidence>
<feature type="transmembrane region" description="Helical" evidence="7">
    <location>
        <begin position="128"/>
        <end position="152"/>
    </location>
</feature>
<evidence type="ECO:0000256" key="5">
    <source>
        <dbReference type="ARBA" id="ARBA00022989"/>
    </source>
</evidence>
<dbReference type="GO" id="GO:0022857">
    <property type="term" value="F:transmembrane transporter activity"/>
    <property type="evidence" value="ECO:0007669"/>
    <property type="project" value="InterPro"/>
</dbReference>
<feature type="transmembrane region" description="Helical" evidence="7">
    <location>
        <begin position="213"/>
        <end position="234"/>
    </location>
</feature>
<feature type="transmembrane region" description="Helical" evidence="7">
    <location>
        <begin position="246"/>
        <end position="264"/>
    </location>
</feature>
<dbReference type="AlphaFoldDB" id="A0A5T3RK55"/>
<dbReference type="EMBL" id="AACZBH010000079">
    <property type="protein sequence ID" value="EAN7517989.1"/>
    <property type="molecule type" value="Genomic_DNA"/>
</dbReference>
<evidence type="ECO:0000256" key="3">
    <source>
        <dbReference type="ARBA" id="ARBA00022519"/>
    </source>
</evidence>
<feature type="transmembrane region" description="Helical" evidence="7">
    <location>
        <begin position="66"/>
        <end position="84"/>
    </location>
</feature>
<reference evidence="8" key="1">
    <citation type="submission" date="2018-12" db="EMBL/GenBank/DDBJ databases">
        <authorList>
            <consortium name="PulseNet: The National Subtyping Network for Foodborne Disease Surveillance"/>
            <person name="Tarr C.L."/>
            <person name="Trees E."/>
            <person name="Katz L.S."/>
            <person name="Carleton-Romer H.A."/>
            <person name="Stroika S."/>
            <person name="Kucerova Z."/>
            <person name="Roache K.F."/>
            <person name="Sabol A.L."/>
            <person name="Besser J."/>
            <person name="Gerner-Smidt P."/>
        </authorList>
    </citation>
    <scope>NUCLEOTIDE SEQUENCE</scope>
    <source>
        <strain evidence="8">PNUSAS064340</strain>
    </source>
</reference>
<feature type="transmembrane region" description="Helical" evidence="7">
    <location>
        <begin position="300"/>
        <end position="319"/>
    </location>
</feature>
<evidence type="ECO:0000256" key="1">
    <source>
        <dbReference type="ARBA" id="ARBA00004429"/>
    </source>
</evidence>
<sequence length="396" mass="43537">MNKLTLSYLNTTSGFWLTSFLVPLLILDLTGSALVVTASYALNIIPYILITPLAGVIGDSFNRKKIILFGEFSCFLLGGILYITPYNAHSVWIIIILGFLISSFAAIHHPVFQSIIPDVIPVEKIKDANANIGVVDSIVGIIAPILLGIMLYQIDKKSVTIIIPLLYLCSFMIFLTIPYQKKAVSEYLTARTAMYSLKEGFVYVAGNKSLRNIAILFFFVNIGIRLILPNLIWIYSKVFLLNDRNIAPYFIIIGVLAVIGAKIAPKLIGRFSDVSIILTASLIIALCSFALILAHSPVTFSLIWGVSCLVQSVIVVTFFTYRLKITPNYILSRVVSVTRLISYLAIPVAALSGGWSLDKSGNVNILYILSGLATMFAVVVFLLLGTRLLKSRALRS</sequence>
<feature type="transmembrane region" description="Helical" evidence="7">
    <location>
        <begin position="276"/>
        <end position="294"/>
    </location>
</feature>
<feature type="transmembrane region" description="Helical" evidence="7">
    <location>
        <begin position="340"/>
        <end position="357"/>
    </location>
</feature>
<evidence type="ECO:0000313" key="8">
    <source>
        <dbReference type="EMBL" id="EAN7517989.1"/>
    </source>
</evidence>
<dbReference type="GO" id="GO:0005886">
    <property type="term" value="C:plasma membrane"/>
    <property type="evidence" value="ECO:0007669"/>
    <property type="project" value="UniProtKB-SubCell"/>
</dbReference>
<keyword evidence="5 7" id="KW-1133">Transmembrane helix</keyword>
<dbReference type="InterPro" id="IPR011701">
    <property type="entry name" value="MFS"/>
</dbReference>
<feature type="transmembrane region" description="Helical" evidence="7">
    <location>
        <begin position="33"/>
        <end position="54"/>
    </location>
</feature>
<keyword evidence="6 7" id="KW-0472">Membrane</keyword>
<keyword evidence="2" id="KW-1003">Cell membrane</keyword>
<accession>A0A5T3RK55</accession>
<feature type="transmembrane region" description="Helical" evidence="7">
    <location>
        <begin position="7"/>
        <end position="27"/>
    </location>
</feature>
<keyword evidence="4 7" id="KW-0812">Transmembrane</keyword>
<dbReference type="Pfam" id="PF07690">
    <property type="entry name" value="MFS_1"/>
    <property type="match status" value="1"/>
</dbReference>
<proteinExistence type="predicted"/>
<feature type="transmembrane region" description="Helical" evidence="7">
    <location>
        <begin position="363"/>
        <end position="385"/>
    </location>
</feature>
<name>A0A5T3RK55_SALER</name>
<dbReference type="InterPro" id="IPR036259">
    <property type="entry name" value="MFS_trans_sf"/>
</dbReference>
<comment type="caution">
    <text evidence="8">The sequence shown here is derived from an EMBL/GenBank/DDBJ whole genome shotgun (WGS) entry which is preliminary data.</text>
</comment>
<evidence type="ECO:0000256" key="4">
    <source>
        <dbReference type="ARBA" id="ARBA00022692"/>
    </source>
</evidence>
<evidence type="ECO:0000256" key="6">
    <source>
        <dbReference type="ARBA" id="ARBA00023136"/>
    </source>
</evidence>
<dbReference type="SUPFAM" id="SSF103473">
    <property type="entry name" value="MFS general substrate transporter"/>
    <property type="match status" value="1"/>
</dbReference>
<protein>
    <submittedName>
        <fullName evidence="8">MFS transporter</fullName>
    </submittedName>
</protein>
<comment type="subcellular location">
    <subcellularLocation>
        <location evidence="1">Cell inner membrane</location>
        <topology evidence="1">Multi-pass membrane protein</topology>
    </subcellularLocation>
</comment>
<feature type="transmembrane region" description="Helical" evidence="7">
    <location>
        <begin position="158"/>
        <end position="177"/>
    </location>
</feature>
<evidence type="ECO:0000256" key="2">
    <source>
        <dbReference type="ARBA" id="ARBA00022475"/>
    </source>
</evidence>
<dbReference type="PANTHER" id="PTHR23513">
    <property type="entry name" value="INTEGRAL MEMBRANE EFFLUX PROTEIN-RELATED"/>
    <property type="match status" value="1"/>
</dbReference>
<keyword evidence="3" id="KW-0997">Cell inner membrane</keyword>